<dbReference type="GO" id="GO:0061817">
    <property type="term" value="P:endoplasmic reticulum-plasma membrane tethering"/>
    <property type="evidence" value="ECO:0000318"/>
    <property type="project" value="GO_Central"/>
</dbReference>
<evidence type="ECO:0000313" key="9">
    <source>
        <dbReference type="EMBL" id="CAK89210.1"/>
    </source>
</evidence>
<feature type="coiled-coil region" evidence="6">
    <location>
        <begin position="202"/>
        <end position="243"/>
    </location>
</feature>
<dbReference type="InterPro" id="IPR008962">
    <property type="entry name" value="PapD-like_sf"/>
</dbReference>
<dbReference type="GeneID" id="5042392"/>
<dbReference type="GO" id="GO:0090158">
    <property type="term" value="P:endoplasmic reticulum membrane organization"/>
    <property type="evidence" value="ECO:0000318"/>
    <property type="project" value="GO_Central"/>
</dbReference>
<keyword evidence="10" id="KW-1185">Reference proteome</keyword>
<evidence type="ECO:0000256" key="4">
    <source>
        <dbReference type="ARBA" id="ARBA00022989"/>
    </source>
</evidence>
<dbReference type="Proteomes" id="UP000000600">
    <property type="component" value="Unassembled WGS sequence"/>
</dbReference>
<keyword evidence="5 7" id="KW-0472">Membrane</keyword>
<evidence type="ECO:0000313" key="10">
    <source>
        <dbReference type="Proteomes" id="UP000000600"/>
    </source>
</evidence>
<dbReference type="GO" id="GO:0005789">
    <property type="term" value="C:endoplasmic reticulum membrane"/>
    <property type="evidence" value="ECO:0000318"/>
    <property type="project" value="GO_Central"/>
</dbReference>
<reference evidence="9 10" key="1">
    <citation type="journal article" date="2006" name="Nature">
        <title>Global trends of whole-genome duplications revealed by the ciliate Paramecium tetraurelia.</title>
        <authorList>
            <consortium name="Genoscope"/>
            <person name="Aury J.-M."/>
            <person name="Jaillon O."/>
            <person name="Duret L."/>
            <person name="Noel B."/>
            <person name="Jubin C."/>
            <person name="Porcel B.M."/>
            <person name="Segurens B."/>
            <person name="Daubin V."/>
            <person name="Anthouard V."/>
            <person name="Aiach N."/>
            <person name="Arnaiz O."/>
            <person name="Billaut A."/>
            <person name="Beisson J."/>
            <person name="Blanc I."/>
            <person name="Bouhouche K."/>
            <person name="Camara F."/>
            <person name="Duharcourt S."/>
            <person name="Guigo R."/>
            <person name="Gogendeau D."/>
            <person name="Katinka M."/>
            <person name="Keller A.-M."/>
            <person name="Kissmehl R."/>
            <person name="Klotz C."/>
            <person name="Koll F."/>
            <person name="Le Moue A."/>
            <person name="Lepere C."/>
            <person name="Malinsky S."/>
            <person name="Nowacki M."/>
            <person name="Nowak J.K."/>
            <person name="Plattner H."/>
            <person name="Poulain J."/>
            <person name="Ruiz F."/>
            <person name="Serrano V."/>
            <person name="Zagulski M."/>
            <person name="Dessen P."/>
            <person name="Betermier M."/>
            <person name="Weissenbach J."/>
            <person name="Scarpelli C."/>
            <person name="Schachter V."/>
            <person name="Sperling L."/>
            <person name="Meyer E."/>
            <person name="Cohen J."/>
            <person name="Wincker P."/>
        </authorList>
    </citation>
    <scope>NUCLEOTIDE SEQUENCE [LARGE SCALE GENOMIC DNA]</scope>
    <source>
        <strain evidence="9 10">Stock d4-2</strain>
    </source>
</reference>
<evidence type="ECO:0000256" key="5">
    <source>
        <dbReference type="ARBA" id="ARBA00023136"/>
    </source>
</evidence>
<comment type="subcellular location">
    <subcellularLocation>
        <location evidence="1">Membrane</location>
        <topology evidence="1">Single-pass type IV membrane protein</topology>
    </subcellularLocation>
</comment>
<dbReference type="KEGG" id="ptm:GSPATT00022381001"/>
<dbReference type="PANTHER" id="PTHR10809">
    <property type="entry name" value="VESICLE-ASSOCIATED MEMBRANE PROTEIN-ASSOCIATED PROTEIN"/>
    <property type="match status" value="1"/>
</dbReference>
<proteinExistence type="inferred from homology"/>
<dbReference type="GO" id="GO:0005886">
    <property type="term" value="C:plasma membrane"/>
    <property type="evidence" value="ECO:0000318"/>
    <property type="project" value="GO_Central"/>
</dbReference>
<organism evidence="9 10">
    <name type="scientific">Paramecium tetraurelia</name>
    <dbReference type="NCBI Taxonomy" id="5888"/>
    <lineage>
        <taxon>Eukaryota</taxon>
        <taxon>Sar</taxon>
        <taxon>Alveolata</taxon>
        <taxon>Ciliophora</taxon>
        <taxon>Intramacronucleata</taxon>
        <taxon>Oligohymenophorea</taxon>
        <taxon>Peniculida</taxon>
        <taxon>Parameciidae</taxon>
        <taxon>Paramecium</taxon>
    </lineage>
</organism>
<dbReference type="InParanoid" id="A0E1P3"/>
<evidence type="ECO:0000256" key="1">
    <source>
        <dbReference type="ARBA" id="ARBA00004211"/>
    </source>
</evidence>
<evidence type="ECO:0000256" key="2">
    <source>
        <dbReference type="ARBA" id="ARBA00008932"/>
    </source>
</evidence>
<dbReference type="SUPFAM" id="SSF49354">
    <property type="entry name" value="PapD-like"/>
    <property type="match status" value="1"/>
</dbReference>
<dbReference type="OrthoDB" id="264603at2759"/>
<dbReference type="Pfam" id="PF00635">
    <property type="entry name" value="Motile_Sperm"/>
    <property type="match status" value="1"/>
</dbReference>
<dbReference type="Gene3D" id="2.60.40.10">
    <property type="entry name" value="Immunoglobulins"/>
    <property type="match status" value="1"/>
</dbReference>
<protein>
    <recommendedName>
        <fullName evidence="8">MSP domain-containing protein</fullName>
    </recommendedName>
</protein>
<dbReference type="PROSITE" id="PS50202">
    <property type="entry name" value="MSP"/>
    <property type="match status" value="1"/>
</dbReference>
<evidence type="ECO:0000256" key="7">
    <source>
        <dbReference type="SAM" id="Phobius"/>
    </source>
</evidence>
<evidence type="ECO:0000256" key="3">
    <source>
        <dbReference type="ARBA" id="ARBA00022692"/>
    </source>
</evidence>
<dbReference type="OMA" id="NEDCKWQ"/>
<dbReference type="InterPro" id="IPR016763">
    <property type="entry name" value="VAP"/>
</dbReference>
<dbReference type="InterPro" id="IPR013783">
    <property type="entry name" value="Ig-like_fold"/>
</dbReference>
<keyword evidence="3 7" id="KW-0812">Transmembrane</keyword>
<name>A0E1P3_PARTE</name>
<dbReference type="AlphaFoldDB" id="A0E1P3"/>
<feature type="domain" description="MSP" evidence="8">
    <location>
        <begin position="27"/>
        <end position="162"/>
    </location>
</feature>
<keyword evidence="6" id="KW-0175">Coiled coil</keyword>
<dbReference type="GO" id="GO:0043495">
    <property type="term" value="F:protein-membrane adaptor activity"/>
    <property type="evidence" value="ECO:0000318"/>
    <property type="project" value="GO_Central"/>
</dbReference>
<comment type="similarity">
    <text evidence="2">Belongs to the VAMP-associated protein (VAP) (TC 9.B.17) family.</text>
</comment>
<feature type="transmembrane region" description="Helical" evidence="7">
    <location>
        <begin position="277"/>
        <end position="296"/>
    </location>
</feature>
<dbReference type="EMBL" id="CT868653">
    <property type="protein sequence ID" value="CAK89210.1"/>
    <property type="molecule type" value="Genomic_DNA"/>
</dbReference>
<evidence type="ECO:0000256" key="6">
    <source>
        <dbReference type="SAM" id="Coils"/>
    </source>
</evidence>
<gene>
    <name evidence="9" type="ORF">GSPATT00022381001</name>
</gene>
<evidence type="ECO:0000259" key="8">
    <source>
        <dbReference type="PROSITE" id="PS50202"/>
    </source>
</evidence>
<dbReference type="RefSeq" id="XP_001456607.1">
    <property type="nucleotide sequence ID" value="XM_001456570.1"/>
</dbReference>
<dbReference type="InterPro" id="IPR000535">
    <property type="entry name" value="MSP_dom"/>
</dbReference>
<dbReference type="PANTHER" id="PTHR10809:SF6">
    <property type="entry name" value="AT11025P-RELATED"/>
    <property type="match status" value="1"/>
</dbReference>
<accession>A0E1P3</accession>
<sequence length="299" mass="34659">MQFLKNDKSLITESKQKSEVSSELLNAVEIKPNDILMFDVLQNQKKIIAQVDIINKTLQDVMFRVKTTSPDFYVISYEKEKPIATQSSYTVSIYMMCDESRLQHRLKDKFQIEIVEKQKYDAATNEDCKWQNQARKHILGVSLIRKDISSQIQQPKSQILYSNIKSHSIGQTPRLVQSRLTQGSAGLNMAFQQQYQRQDSSNSISNDENKNLKLKLESLKQKYQEQAKLIEQYKYDINELQNEIDRNAFIYDLEKKQEEQDQPDQIIASAIRDKTGIPLWELFVAATISLILGALLNNK</sequence>
<keyword evidence="4 7" id="KW-1133">Transmembrane helix</keyword>
<dbReference type="HOGENOM" id="CLU_932091_0_0_1"/>